<dbReference type="InterPro" id="IPR051547">
    <property type="entry name" value="TDP2-like"/>
</dbReference>
<evidence type="ECO:0000313" key="12">
    <source>
        <dbReference type="Proteomes" id="UP000189735"/>
    </source>
</evidence>
<protein>
    <submittedName>
        <fullName evidence="11">Uncharacterized conserved protein YafD, endonuclease/exonuclease/phosphatase (EEP) superfamily</fullName>
    </submittedName>
</protein>
<feature type="transmembrane region" description="Helical" evidence="9">
    <location>
        <begin position="36"/>
        <end position="54"/>
    </location>
</feature>
<feature type="domain" description="Endonuclease/exonuclease/phosphatase" evidence="10">
    <location>
        <begin position="106"/>
        <end position="312"/>
    </location>
</feature>
<keyword evidence="5" id="KW-0227">DNA damage</keyword>
<dbReference type="Gene3D" id="3.60.10.10">
    <property type="entry name" value="Endonuclease/exonuclease/phosphatase"/>
    <property type="match status" value="1"/>
</dbReference>
<dbReference type="Pfam" id="PF03372">
    <property type="entry name" value="Exo_endo_phos"/>
    <property type="match status" value="1"/>
</dbReference>
<keyword evidence="8" id="KW-0234">DNA repair</keyword>
<dbReference type="GO" id="GO:0004527">
    <property type="term" value="F:exonuclease activity"/>
    <property type="evidence" value="ECO:0007669"/>
    <property type="project" value="UniProtKB-KW"/>
</dbReference>
<evidence type="ECO:0000256" key="4">
    <source>
        <dbReference type="ARBA" id="ARBA00022723"/>
    </source>
</evidence>
<keyword evidence="11" id="KW-0269">Exonuclease</keyword>
<feature type="transmembrane region" description="Helical" evidence="9">
    <location>
        <begin position="66"/>
        <end position="89"/>
    </location>
</feature>
<dbReference type="InterPro" id="IPR036691">
    <property type="entry name" value="Endo/exonu/phosph_ase_sf"/>
</dbReference>
<evidence type="ECO:0000259" key="10">
    <source>
        <dbReference type="Pfam" id="PF03372"/>
    </source>
</evidence>
<keyword evidence="9" id="KW-1133">Transmembrane helix</keyword>
<evidence type="ECO:0000256" key="2">
    <source>
        <dbReference type="ARBA" id="ARBA00001946"/>
    </source>
</evidence>
<dbReference type="GO" id="GO:0006281">
    <property type="term" value="P:DNA repair"/>
    <property type="evidence" value="ECO:0007669"/>
    <property type="project" value="UniProtKB-KW"/>
</dbReference>
<keyword evidence="7" id="KW-0460">Magnesium</keyword>
<accession>A0A1T4XY53</accession>
<dbReference type="PROSITE" id="PS51257">
    <property type="entry name" value="PROKAR_LIPOPROTEIN"/>
    <property type="match status" value="1"/>
</dbReference>
<sequence>MASASRATRLFGVIGWVVACGLSATVVIRIWRSDSISILIGVQGVAVWMLMVAYPLAAVAIWKRRIALSITAAALVACQIVLMVGAIGWHGAQPLPADEQAIRLVSANVLYDNQHIRELGDDIAAEEPDVVVLQEVTPEVLTELGRSDLWTMYPYRMTAPEPLFHGAATFSKYPIDDGHSIDVGGSPMLLTDLQTPSGTLRVINVHTVAPLTTQDARSWAGQFPALAKMVSTSPYPIVLAGDFNATLDHAPLDALVDGDVRDAFQEAGSGFGNTWPEWGGPLPPLMRLDHILVNDEIQVGSVVEEVSIGSDHRRLNVELGLPANARDKLAW</sequence>
<dbReference type="GO" id="GO:0004519">
    <property type="term" value="F:endonuclease activity"/>
    <property type="evidence" value="ECO:0007669"/>
    <property type="project" value="UniProtKB-KW"/>
</dbReference>
<dbReference type="EMBL" id="FUYG01000004">
    <property type="protein sequence ID" value="SKA94502.1"/>
    <property type="molecule type" value="Genomic_DNA"/>
</dbReference>
<name>A0A1T4XY53_9MICO</name>
<dbReference type="GO" id="GO:0046872">
    <property type="term" value="F:metal ion binding"/>
    <property type="evidence" value="ECO:0007669"/>
    <property type="project" value="UniProtKB-KW"/>
</dbReference>
<keyword evidence="4" id="KW-0479">Metal-binding</keyword>
<evidence type="ECO:0000256" key="6">
    <source>
        <dbReference type="ARBA" id="ARBA00022801"/>
    </source>
</evidence>
<gene>
    <name evidence="11" type="ORF">SAMN06295879_1959</name>
</gene>
<evidence type="ECO:0000256" key="5">
    <source>
        <dbReference type="ARBA" id="ARBA00022763"/>
    </source>
</evidence>
<comment type="cofactor">
    <cofactor evidence="1">
        <name>Mn(2+)</name>
        <dbReference type="ChEBI" id="CHEBI:29035"/>
    </cofactor>
</comment>
<dbReference type="InterPro" id="IPR005135">
    <property type="entry name" value="Endo/exonuclease/phosphatase"/>
</dbReference>
<dbReference type="PANTHER" id="PTHR15822">
    <property type="entry name" value="TRAF AND TNF RECEPTOR-ASSOCIATED PROTEIN"/>
    <property type="match status" value="1"/>
</dbReference>
<keyword evidence="6" id="KW-0378">Hydrolase</keyword>
<dbReference type="Proteomes" id="UP000189735">
    <property type="component" value="Unassembled WGS sequence"/>
</dbReference>
<evidence type="ECO:0000256" key="3">
    <source>
        <dbReference type="ARBA" id="ARBA00022722"/>
    </source>
</evidence>
<evidence type="ECO:0000256" key="8">
    <source>
        <dbReference type="ARBA" id="ARBA00023204"/>
    </source>
</evidence>
<evidence type="ECO:0000256" key="1">
    <source>
        <dbReference type="ARBA" id="ARBA00001936"/>
    </source>
</evidence>
<proteinExistence type="predicted"/>
<keyword evidence="11" id="KW-0255">Endonuclease</keyword>
<evidence type="ECO:0000256" key="9">
    <source>
        <dbReference type="SAM" id="Phobius"/>
    </source>
</evidence>
<evidence type="ECO:0000256" key="7">
    <source>
        <dbReference type="ARBA" id="ARBA00022842"/>
    </source>
</evidence>
<dbReference type="AlphaFoldDB" id="A0A1T4XY53"/>
<dbReference type="RefSeq" id="WP_078714229.1">
    <property type="nucleotide sequence ID" value="NZ_FUYG01000004.1"/>
</dbReference>
<keyword evidence="3" id="KW-0540">Nuclease</keyword>
<keyword evidence="9" id="KW-0812">Transmembrane</keyword>
<keyword evidence="9" id="KW-0472">Membrane</keyword>
<organism evidence="11 12">
    <name type="scientific">Agreia bicolorata</name>
    <dbReference type="NCBI Taxonomy" id="110935"/>
    <lineage>
        <taxon>Bacteria</taxon>
        <taxon>Bacillati</taxon>
        <taxon>Actinomycetota</taxon>
        <taxon>Actinomycetes</taxon>
        <taxon>Micrococcales</taxon>
        <taxon>Microbacteriaceae</taxon>
        <taxon>Agreia</taxon>
    </lineage>
</organism>
<evidence type="ECO:0000313" key="11">
    <source>
        <dbReference type="EMBL" id="SKA94502.1"/>
    </source>
</evidence>
<feature type="transmembrane region" description="Helical" evidence="9">
    <location>
        <begin position="7"/>
        <end position="30"/>
    </location>
</feature>
<dbReference type="SUPFAM" id="SSF56219">
    <property type="entry name" value="DNase I-like"/>
    <property type="match status" value="1"/>
</dbReference>
<dbReference type="PANTHER" id="PTHR15822:SF4">
    <property type="entry name" value="TYROSYL-DNA PHOSPHODIESTERASE 2"/>
    <property type="match status" value="1"/>
</dbReference>
<reference evidence="12" key="1">
    <citation type="submission" date="2017-02" db="EMBL/GenBank/DDBJ databases">
        <authorList>
            <person name="Varghese N."/>
            <person name="Submissions S."/>
        </authorList>
    </citation>
    <scope>NUCLEOTIDE SEQUENCE [LARGE SCALE GENOMIC DNA]</scope>
    <source>
        <strain evidence="12">VKM Ac-2052</strain>
    </source>
</reference>
<comment type="cofactor">
    <cofactor evidence="2">
        <name>Mg(2+)</name>
        <dbReference type="ChEBI" id="CHEBI:18420"/>
    </cofactor>
</comment>